<reference evidence="1" key="1">
    <citation type="submission" date="2022-08" db="EMBL/GenBank/DDBJ databases">
        <authorList>
            <person name="Gutierrez-Valencia J."/>
        </authorList>
    </citation>
    <scope>NUCLEOTIDE SEQUENCE</scope>
</reference>
<comment type="caution">
    <text evidence="1">The sequence shown here is derived from an EMBL/GenBank/DDBJ whole genome shotgun (WGS) entry which is preliminary data.</text>
</comment>
<evidence type="ECO:0000313" key="1">
    <source>
        <dbReference type="EMBL" id="CAI0451058.1"/>
    </source>
</evidence>
<proteinExistence type="predicted"/>
<name>A0AAV0MXK4_9ROSI</name>
<dbReference type="EMBL" id="CAMGYJ010000007">
    <property type="protein sequence ID" value="CAI0451058.1"/>
    <property type="molecule type" value="Genomic_DNA"/>
</dbReference>
<sequence length="149" mass="16919">MSSGREERRWVLFGRLKRAVSKLRVILKFDFHVWRLASSLLRSSSSIGPSRVISFGDRPGLTAAYEDYDEAAAAADSDSGYWYSPPPPAAADASAAAPKKVELRRAISRRFSMEDDINDRAEMFIANFRRQLQIERQISLDLKYCLEKT</sequence>
<dbReference type="PANTHER" id="PTHR33098:SF112">
    <property type="entry name" value="COTTON FIBER PROTEIN"/>
    <property type="match status" value="1"/>
</dbReference>
<gene>
    <name evidence="1" type="ORF">LITE_LOCUS30738</name>
</gene>
<organism evidence="1 2">
    <name type="scientific">Linum tenue</name>
    <dbReference type="NCBI Taxonomy" id="586396"/>
    <lineage>
        <taxon>Eukaryota</taxon>
        <taxon>Viridiplantae</taxon>
        <taxon>Streptophyta</taxon>
        <taxon>Embryophyta</taxon>
        <taxon>Tracheophyta</taxon>
        <taxon>Spermatophyta</taxon>
        <taxon>Magnoliopsida</taxon>
        <taxon>eudicotyledons</taxon>
        <taxon>Gunneridae</taxon>
        <taxon>Pentapetalae</taxon>
        <taxon>rosids</taxon>
        <taxon>fabids</taxon>
        <taxon>Malpighiales</taxon>
        <taxon>Linaceae</taxon>
        <taxon>Linum</taxon>
    </lineage>
</organism>
<dbReference type="InterPro" id="IPR008480">
    <property type="entry name" value="DUF761_pln"/>
</dbReference>
<evidence type="ECO:0000313" key="2">
    <source>
        <dbReference type="Proteomes" id="UP001154282"/>
    </source>
</evidence>
<dbReference type="Proteomes" id="UP001154282">
    <property type="component" value="Unassembled WGS sequence"/>
</dbReference>
<protein>
    <submittedName>
        <fullName evidence="1">Uncharacterized protein</fullName>
    </submittedName>
</protein>
<dbReference type="AlphaFoldDB" id="A0AAV0MXK4"/>
<dbReference type="PANTHER" id="PTHR33098">
    <property type="entry name" value="COTTON FIBER (DUF761)"/>
    <property type="match status" value="1"/>
</dbReference>
<dbReference type="Pfam" id="PF05553">
    <property type="entry name" value="DUF761"/>
    <property type="match status" value="1"/>
</dbReference>
<accession>A0AAV0MXK4</accession>
<keyword evidence="2" id="KW-1185">Reference proteome</keyword>